<evidence type="ECO:0000313" key="2">
    <source>
        <dbReference type="Proteomes" id="UP001642260"/>
    </source>
</evidence>
<keyword evidence="2" id="KW-1185">Reference proteome</keyword>
<accession>A0ABC8M2F5</accession>
<dbReference type="AlphaFoldDB" id="A0ABC8M2F5"/>
<reference evidence="1 2" key="1">
    <citation type="submission" date="2022-03" db="EMBL/GenBank/DDBJ databases">
        <authorList>
            <person name="Macdonald S."/>
            <person name="Ahmed S."/>
            <person name="Newling K."/>
        </authorList>
    </citation>
    <scope>NUCLEOTIDE SEQUENCE [LARGE SCALE GENOMIC DNA]</scope>
</reference>
<organism evidence="1 2">
    <name type="scientific">Eruca vesicaria subsp. sativa</name>
    <name type="common">Garden rocket</name>
    <name type="synonym">Eruca sativa</name>
    <dbReference type="NCBI Taxonomy" id="29727"/>
    <lineage>
        <taxon>Eukaryota</taxon>
        <taxon>Viridiplantae</taxon>
        <taxon>Streptophyta</taxon>
        <taxon>Embryophyta</taxon>
        <taxon>Tracheophyta</taxon>
        <taxon>Spermatophyta</taxon>
        <taxon>Magnoliopsida</taxon>
        <taxon>eudicotyledons</taxon>
        <taxon>Gunneridae</taxon>
        <taxon>Pentapetalae</taxon>
        <taxon>rosids</taxon>
        <taxon>malvids</taxon>
        <taxon>Brassicales</taxon>
        <taxon>Brassicaceae</taxon>
        <taxon>Brassiceae</taxon>
        <taxon>Eruca</taxon>
    </lineage>
</organism>
<protein>
    <submittedName>
        <fullName evidence="1">Uncharacterized protein</fullName>
    </submittedName>
</protein>
<gene>
    <name evidence="1" type="ORF">ERUC_LOCUS42246</name>
</gene>
<dbReference type="EMBL" id="CAKOAT010852931">
    <property type="protein sequence ID" value="CAH8389763.1"/>
    <property type="molecule type" value="Genomic_DNA"/>
</dbReference>
<comment type="caution">
    <text evidence="1">The sequence shown here is derived from an EMBL/GenBank/DDBJ whole genome shotgun (WGS) entry which is preliminary data.</text>
</comment>
<proteinExistence type="predicted"/>
<sequence length="67" mass="7717">MLSVSDNDKYHLFTWTDERIVEEVEDLKLLLCDLKEEFSETRTEVGGLAKQLVQSQHIIDMSVVFSG</sequence>
<dbReference type="Proteomes" id="UP001642260">
    <property type="component" value="Unassembled WGS sequence"/>
</dbReference>
<name>A0ABC8M2F5_ERUVS</name>
<evidence type="ECO:0000313" key="1">
    <source>
        <dbReference type="EMBL" id="CAH8389763.1"/>
    </source>
</evidence>